<organism evidence="9 10">
    <name type="scientific">Hapsidospora chrysogenum (strain ATCC 11550 / CBS 779.69 / DSM 880 / IAM 14645 / JCM 23072 / IMI 49137)</name>
    <name type="common">Acremonium chrysogenum</name>
    <dbReference type="NCBI Taxonomy" id="857340"/>
    <lineage>
        <taxon>Eukaryota</taxon>
        <taxon>Fungi</taxon>
        <taxon>Dikarya</taxon>
        <taxon>Ascomycota</taxon>
        <taxon>Pezizomycotina</taxon>
        <taxon>Sordariomycetes</taxon>
        <taxon>Hypocreomycetidae</taxon>
        <taxon>Hypocreales</taxon>
        <taxon>Bionectriaceae</taxon>
        <taxon>Hapsidospora</taxon>
    </lineage>
</organism>
<keyword evidence="10" id="KW-1185">Reference proteome</keyword>
<reference evidence="10" key="1">
    <citation type="journal article" date="2014" name="Genome Announc.">
        <title>Genome sequence and annotation of Acremonium chrysogenum, producer of the beta-lactam antibiotic cephalosporin C.</title>
        <authorList>
            <person name="Terfehr D."/>
            <person name="Dahlmann T.A."/>
            <person name="Specht T."/>
            <person name="Zadra I."/>
            <person name="Kuernsteiner H."/>
            <person name="Kueck U."/>
        </authorList>
    </citation>
    <scope>NUCLEOTIDE SEQUENCE [LARGE SCALE GENOMIC DNA]</scope>
    <source>
        <strain evidence="10">ATCC 11550 / CBS 779.69 / DSM 880 / IAM 14645 / JCM 23072 / IMI 49137</strain>
    </source>
</reference>
<proteinExistence type="predicted"/>
<sequence>MSGRTNGRACTNCHQRKIRCDLLEKGTPCTNCSAHRRPGCRVYERKKSRNVPAREPVPIRPRAHSSSPQTASTGRPAVVPGASDTDDNETGNLVDLIDREDLRTAEIDHRGRQCFIGTEISNFNYLVRQSSLHPGHDSVFHFGNRQFHPKYTSHDLQHVPPDALQRVDEETERKLLRAYFDHVNRGWPIVDEEWFMLQYRAKDPGSALSLPLLNAVLVVGAHILAPKESRLKYLQSLFFRRAKTLVDRRFDQDRTVYVQVALLLTWYSDGLEEVVANGWHWVGVATRAALGCGMHRDITQSKMLPVSKRTWTRLWWVLFQFDTIISASYGRPQALTLEESDVPELDLCHFEGIPRAEIDFVIHHSRLCAIVSQAMRARWTLRGTTESRIQATRDADEALARFTLQLPPGLQLSSPMPGNTWQSTLHLTYNNFLILLHRPAPKHSDRDQVSEACSDLSICGGAAMAISSIFESLFHGGTLSTLWLYGVHALFTAMIHVGNDLGSPNPLVSAKAQQMFGSLAAALRELAGQWRFALGLLRLFEQRASRMKSELSTVPSPADETQQISPENGRNDNAEFSLRPAPADPSIPPSGQLREYGWGGNGNDHDRISAEPSSPSSYINGGHRFDGIRPSGEQYFSMGTDDMFLQDFSFPDASALEFFLADMDGTNQGFPSLA</sequence>
<dbReference type="GO" id="GO:0008270">
    <property type="term" value="F:zinc ion binding"/>
    <property type="evidence" value="ECO:0007669"/>
    <property type="project" value="InterPro"/>
</dbReference>
<dbReference type="Pfam" id="PF00172">
    <property type="entry name" value="Zn_clus"/>
    <property type="match status" value="1"/>
</dbReference>
<keyword evidence="6" id="KW-0539">Nucleus</keyword>
<accession>A0A086SZP2</accession>
<keyword evidence="5" id="KW-0804">Transcription</keyword>
<feature type="compositionally biased region" description="Polar residues" evidence="7">
    <location>
        <begin position="550"/>
        <end position="568"/>
    </location>
</feature>
<dbReference type="HOGENOM" id="CLU_006329_4_2_1"/>
<evidence type="ECO:0000256" key="4">
    <source>
        <dbReference type="ARBA" id="ARBA00023125"/>
    </source>
</evidence>
<dbReference type="OrthoDB" id="4236860at2759"/>
<dbReference type="PANTHER" id="PTHR47171">
    <property type="entry name" value="FARA-RELATED"/>
    <property type="match status" value="1"/>
</dbReference>
<dbReference type="STRING" id="857340.A0A086SZP2"/>
<dbReference type="Pfam" id="PF04082">
    <property type="entry name" value="Fungal_trans"/>
    <property type="match status" value="1"/>
</dbReference>
<keyword evidence="1" id="KW-0479">Metal-binding</keyword>
<dbReference type="InterPro" id="IPR052073">
    <property type="entry name" value="Amide_Lactam_Regulators"/>
</dbReference>
<gene>
    <name evidence="9" type="ORF">ACRE_066550</name>
</gene>
<dbReference type="PANTHER" id="PTHR47171:SF4">
    <property type="entry name" value="ACETAMIDASE REGULATORY PROTEIN"/>
    <property type="match status" value="1"/>
</dbReference>
<name>A0A086SZP2_HAPC1</name>
<evidence type="ECO:0000313" key="9">
    <source>
        <dbReference type="EMBL" id="KFH42574.1"/>
    </source>
</evidence>
<dbReference type="CDD" id="cd12148">
    <property type="entry name" value="fungal_TF_MHR"/>
    <property type="match status" value="1"/>
</dbReference>
<dbReference type="GO" id="GO:0000981">
    <property type="term" value="F:DNA-binding transcription factor activity, RNA polymerase II-specific"/>
    <property type="evidence" value="ECO:0007669"/>
    <property type="project" value="InterPro"/>
</dbReference>
<dbReference type="InterPro" id="IPR001138">
    <property type="entry name" value="Zn2Cys6_DnaBD"/>
</dbReference>
<dbReference type="Gene3D" id="4.10.240.10">
    <property type="entry name" value="Zn(2)-C6 fungal-type DNA-binding domain"/>
    <property type="match status" value="1"/>
</dbReference>
<evidence type="ECO:0000256" key="6">
    <source>
        <dbReference type="ARBA" id="ARBA00023242"/>
    </source>
</evidence>
<evidence type="ECO:0000256" key="7">
    <source>
        <dbReference type="SAM" id="MobiDB-lite"/>
    </source>
</evidence>
<dbReference type="PROSITE" id="PS00463">
    <property type="entry name" value="ZN2_CY6_FUNGAL_1"/>
    <property type="match status" value="1"/>
</dbReference>
<dbReference type="GO" id="GO:0006351">
    <property type="term" value="P:DNA-templated transcription"/>
    <property type="evidence" value="ECO:0007669"/>
    <property type="project" value="InterPro"/>
</dbReference>
<dbReference type="AlphaFoldDB" id="A0A086SZP2"/>
<evidence type="ECO:0000259" key="8">
    <source>
        <dbReference type="PROSITE" id="PS50048"/>
    </source>
</evidence>
<keyword evidence="2" id="KW-0862">Zinc</keyword>
<evidence type="ECO:0000256" key="5">
    <source>
        <dbReference type="ARBA" id="ARBA00023163"/>
    </source>
</evidence>
<feature type="domain" description="Zn(2)-C6 fungal-type" evidence="8">
    <location>
        <begin position="9"/>
        <end position="42"/>
    </location>
</feature>
<dbReference type="CDD" id="cd00067">
    <property type="entry name" value="GAL4"/>
    <property type="match status" value="1"/>
</dbReference>
<evidence type="ECO:0000313" key="10">
    <source>
        <dbReference type="Proteomes" id="UP000029964"/>
    </source>
</evidence>
<dbReference type="GO" id="GO:0003677">
    <property type="term" value="F:DNA binding"/>
    <property type="evidence" value="ECO:0007669"/>
    <property type="project" value="UniProtKB-KW"/>
</dbReference>
<dbReference type="SMART" id="SM00906">
    <property type="entry name" value="Fungal_trans"/>
    <property type="match status" value="1"/>
</dbReference>
<protein>
    <submittedName>
        <fullName evidence="9">Acetamidase regulatory protein-like protein</fullName>
    </submittedName>
</protein>
<keyword evidence="3" id="KW-0805">Transcription regulation</keyword>
<dbReference type="InterPro" id="IPR036864">
    <property type="entry name" value="Zn2-C6_fun-type_DNA-bd_sf"/>
</dbReference>
<feature type="region of interest" description="Disordered" evidence="7">
    <location>
        <begin position="549"/>
        <end position="618"/>
    </location>
</feature>
<dbReference type="SUPFAM" id="SSF57701">
    <property type="entry name" value="Zn2/Cys6 DNA-binding domain"/>
    <property type="match status" value="1"/>
</dbReference>
<feature type="region of interest" description="Disordered" evidence="7">
    <location>
        <begin position="43"/>
        <end position="93"/>
    </location>
</feature>
<feature type="compositionally biased region" description="Polar residues" evidence="7">
    <location>
        <begin position="64"/>
        <end position="73"/>
    </location>
</feature>
<evidence type="ECO:0000256" key="1">
    <source>
        <dbReference type="ARBA" id="ARBA00022723"/>
    </source>
</evidence>
<dbReference type="Proteomes" id="UP000029964">
    <property type="component" value="Unassembled WGS sequence"/>
</dbReference>
<dbReference type="InterPro" id="IPR007219">
    <property type="entry name" value="XnlR_reg_dom"/>
</dbReference>
<dbReference type="SMART" id="SM00066">
    <property type="entry name" value="GAL4"/>
    <property type="match status" value="1"/>
</dbReference>
<keyword evidence="4" id="KW-0238">DNA-binding</keyword>
<evidence type="ECO:0000256" key="3">
    <source>
        <dbReference type="ARBA" id="ARBA00023015"/>
    </source>
</evidence>
<comment type="caution">
    <text evidence="9">The sequence shown here is derived from an EMBL/GenBank/DDBJ whole genome shotgun (WGS) entry which is preliminary data.</text>
</comment>
<evidence type="ECO:0000256" key="2">
    <source>
        <dbReference type="ARBA" id="ARBA00022833"/>
    </source>
</evidence>
<dbReference type="EMBL" id="JPKY01000090">
    <property type="protein sequence ID" value="KFH42574.1"/>
    <property type="molecule type" value="Genomic_DNA"/>
</dbReference>
<dbReference type="PROSITE" id="PS50048">
    <property type="entry name" value="ZN2_CY6_FUNGAL_2"/>
    <property type="match status" value="1"/>
</dbReference>